<comment type="subcellular location">
    <subcellularLocation>
        <location evidence="1">Membrane</location>
        <topology evidence="1">Multi-pass membrane protein</topology>
    </subcellularLocation>
</comment>
<dbReference type="Proteomes" id="UP000234585">
    <property type="component" value="Unassembled WGS sequence"/>
</dbReference>
<feature type="transmembrane region" description="Helical" evidence="6">
    <location>
        <begin position="179"/>
        <end position="199"/>
    </location>
</feature>
<evidence type="ECO:0000256" key="1">
    <source>
        <dbReference type="ARBA" id="ARBA00004141"/>
    </source>
</evidence>
<keyword evidence="3 6" id="KW-1133">Transmembrane helix</keyword>
<dbReference type="GO" id="GO:0022857">
    <property type="term" value="F:transmembrane transporter activity"/>
    <property type="evidence" value="ECO:0007669"/>
    <property type="project" value="InterPro"/>
</dbReference>
<dbReference type="SUPFAM" id="SSF103473">
    <property type="entry name" value="MFS general substrate transporter"/>
    <property type="match status" value="1"/>
</dbReference>
<reference evidence="8 9" key="1">
    <citation type="submission" date="2017-12" db="EMBL/GenBank/DDBJ databases">
        <authorList>
            <consortium name="DOE Joint Genome Institute"/>
            <person name="Haridas S."/>
            <person name="Kjaerbolling I."/>
            <person name="Vesth T.C."/>
            <person name="Frisvad J.C."/>
            <person name="Nybo J.L."/>
            <person name="Theobald S."/>
            <person name="Kuo A."/>
            <person name="Bowyer P."/>
            <person name="Matsuda Y."/>
            <person name="Mondo S."/>
            <person name="Lyhne E.K."/>
            <person name="Kogle M.E."/>
            <person name="Clum A."/>
            <person name="Lipzen A."/>
            <person name="Salamov A."/>
            <person name="Ngan C.Y."/>
            <person name="Daum C."/>
            <person name="Chiniquy J."/>
            <person name="Barry K."/>
            <person name="LaButti K."/>
            <person name="Simmons B.A."/>
            <person name="Magnuson J.K."/>
            <person name="Mortensen U.H."/>
            <person name="Larsen T.O."/>
            <person name="Grigoriev I.V."/>
            <person name="Baker S.E."/>
            <person name="Andersen M.R."/>
            <person name="Nordberg H.P."/>
            <person name="Cantor M.N."/>
            <person name="Hua S.X."/>
        </authorList>
    </citation>
    <scope>NUCLEOTIDE SEQUENCE [LARGE SCALE GENOMIC DNA]</scope>
    <source>
        <strain evidence="8 9">CBS 102.13</strain>
    </source>
</reference>
<dbReference type="Gene3D" id="1.20.1250.20">
    <property type="entry name" value="MFS general substrate transporter like domains"/>
    <property type="match status" value="1"/>
</dbReference>
<dbReference type="InterPro" id="IPR011701">
    <property type="entry name" value="MFS"/>
</dbReference>
<sequence length="553" mass="58970">MKGASSRPEPTIQPCDQEHDAPNELPAQLQSEKRPNSSSGDGAAAQEGVKSYVELVLVTISLGLSVFCMYLDTTILGTASSRISTEFHSLQDVGWYASSYLLTSCIVQLPYGQLYNFYTAKWVFLGALGIFEIGSLICATAPTSAVLICGRSIAGIGSAGIFSGFYVVMGYSTPVQHRALYNGILGSVPAIANVAGPVLGGVFTDRLSWRWCFYINLPVGGVAAICMLFTNAVKPSLKGAGWREKLDAFDLVGNAFLVPALVCLMLPVQMGGTAPWEWGSARVIALFVASGVLAIIFGVHQVWRGDRALLPLRILRNRDLLAGAWFNLCIEGALLVVTYYLPIWFQAVRNASAIKSGVMTLPTMLGLILTATATGGLVAVVGYYTPFVIVSSIITPIGAGLLTTLAVDSTTAHWLGYQVLNSVGVGIGCQNVMLVPQFVVGPGDVPMAISIFFFTRTLTSSIFLAVAQSIFQNQLAQILHSHTELSVDPAAVIHTGASQVSEKFSSDVLPIILDAYNSALTRSFDVAIALSALSILGSVGLSWRRINEGNRRK</sequence>
<evidence type="ECO:0000256" key="3">
    <source>
        <dbReference type="ARBA" id="ARBA00022989"/>
    </source>
</evidence>
<dbReference type="InterPro" id="IPR020846">
    <property type="entry name" value="MFS_dom"/>
</dbReference>
<gene>
    <name evidence="8" type="ORF">BDW47DRAFT_115345</name>
</gene>
<evidence type="ECO:0000256" key="5">
    <source>
        <dbReference type="SAM" id="MobiDB-lite"/>
    </source>
</evidence>
<evidence type="ECO:0000313" key="9">
    <source>
        <dbReference type="Proteomes" id="UP000234585"/>
    </source>
</evidence>
<dbReference type="FunFam" id="1.20.1250.20:FF:000196">
    <property type="entry name" value="MFS toxin efflux pump (AflT)"/>
    <property type="match status" value="1"/>
</dbReference>
<feature type="transmembrane region" description="Helical" evidence="6">
    <location>
        <begin position="123"/>
        <end position="141"/>
    </location>
</feature>
<accession>A0A2I2FM06</accession>
<dbReference type="RefSeq" id="XP_024675678.1">
    <property type="nucleotide sequence ID" value="XM_024814786.1"/>
</dbReference>
<feature type="transmembrane region" description="Helical" evidence="6">
    <location>
        <begin position="153"/>
        <end position="173"/>
    </location>
</feature>
<feature type="region of interest" description="Disordered" evidence="5">
    <location>
        <begin position="1"/>
        <end position="43"/>
    </location>
</feature>
<feature type="transmembrane region" description="Helical" evidence="6">
    <location>
        <begin position="283"/>
        <end position="303"/>
    </location>
</feature>
<name>A0A2I2FM06_ASPCN</name>
<dbReference type="Pfam" id="PF07690">
    <property type="entry name" value="MFS_1"/>
    <property type="match status" value="1"/>
</dbReference>
<evidence type="ECO:0000259" key="7">
    <source>
        <dbReference type="PROSITE" id="PS50850"/>
    </source>
</evidence>
<evidence type="ECO:0000256" key="6">
    <source>
        <dbReference type="SAM" id="Phobius"/>
    </source>
</evidence>
<dbReference type="GeneID" id="36521946"/>
<dbReference type="GO" id="GO:0005886">
    <property type="term" value="C:plasma membrane"/>
    <property type="evidence" value="ECO:0007669"/>
    <property type="project" value="TreeGrafter"/>
</dbReference>
<protein>
    <submittedName>
        <fullName evidence="8">MFS general substrate transporter</fullName>
    </submittedName>
</protein>
<dbReference type="CDD" id="cd17502">
    <property type="entry name" value="MFS_Azr1_MDR_like"/>
    <property type="match status" value="1"/>
</dbReference>
<dbReference type="PROSITE" id="PS50850">
    <property type="entry name" value="MFS"/>
    <property type="match status" value="1"/>
</dbReference>
<dbReference type="PANTHER" id="PTHR23501:SF199">
    <property type="entry name" value="MFS EFFLUX TRANSPORTER INPD-RELATED"/>
    <property type="match status" value="1"/>
</dbReference>
<keyword evidence="9" id="KW-1185">Reference proteome</keyword>
<feature type="transmembrane region" description="Helical" evidence="6">
    <location>
        <begin position="357"/>
        <end position="381"/>
    </location>
</feature>
<feature type="transmembrane region" description="Helical" evidence="6">
    <location>
        <begin position="524"/>
        <end position="543"/>
    </location>
</feature>
<dbReference type="InterPro" id="IPR036259">
    <property type="entry name" value="MFS_trans_sf"/>
</dbReference>
<feature type="domain" description="Major facilitator superfamily (MFS) profile" evidence="7">
    <location>
        <begin position="58"/>
        <end position="546"/>
    </location>
</feature>
<evidence type="ECO:0000256" key="2">
    <source>
        <dbReference type="ARBA" id="ARBA00022692"/>
    </source>
</evidence>
<dbReference type="PANTHER" id="PTHR23501">
    <property type="entry name" value="MAJOR FACILITATOR SUPERFAMILY"/>
    <property type="match status" value="1"/>
</dbReference>
<feature type="transmembrane region" description="Helical" evidence="6">
    <location>
        <begin position="445"/>
        <end position="467"/>
    </location>
</feature>
<organism evidence="8 9">
    <name type="scientific">Aspergillus candidus</name>
    <dbReference type="NCBI Taxonomy" id="41067"/>
    <lineage>
        <taxon>Eukaryota</taxon>
        <taxon>Fungi</taxon>
        <taxon>Dikarya</taxon>
        <taxon>Ascomycota</taxon>
        <taxon>Pezizomycotina</taxon>
        <taxon>Eurotiomycetes</taxon>
        <taxon>Eurotiomycetidae</taxon>
        <taxon>Eurotiales</taxon>
        <taxon>Aspergillaceae</taxon>
        <taxon>Aspergillus</taxon>
        <taxon>Aspergillus subgen. Circumdati</taxon>
    </lineage>
</organism>
<feature type="transmembrane region" description="Helical" evidence="6">
    <location>
        <begin position="93"/>
        <end position="111"/>
    </location>
</feature>
<feature type="transmembrane region" description="Helical" evidence="6">
    <location>
        <begin position="52"/>
        <end position="72"/>
    </location>
</feature>
<feature type="transmembrane region" description="Helical" evidence="6">
    <location>
        <begin position="419"/>
        <end position="439"/>
    </location>
</feature>
<feature type="transmembrane region" description="Helical" evidence="6">
    <location>
        <begin position="323"/>
        <end position="345"/>
    </location>
</feature>
<dbReference type="OrthoDB" id="10021397at2759"/>
<feature type="transmembrane region" description="Helical" evidence="6">
    <location>
        <begin position="387"/>
        <end position="407"/>
    </location>
</feature>
<dbReference type="AlphaFoldDB" id="A0A2I2FM06"/>
<keyword evidence="2 6" id="KW-0812">Transmembrane</keyword>
<proteinExistence type="predicted"/>
<feature type="transmembrane region" description="Helical" evidence="6">
    <location>
        <begin position="211"/>
        <end position="231"/>
    </location>
</feature>
<dbReference type="Gene3D" id="1.20.1720.10">
    <property type="entry name" value="Multidrug resistance protein D"/>
    <property type="match status" value="1"/>
</dbReference>
<evidence type="ECO:0000313" key="8">
    <source>
        <dbReference type="EMBL" id="PLB41666.1"/>
    </source>
</evidence>
<keyword evidence="4 6" id="KW-0472">Membrane</keyword>
<feature type="transmembrane region" description="Helical" evidence="6">
    <location>
        <begin position="251"/>
        <end position="271"/>
    </location>
</feature>
<evidence type="ECO:0000256" key="4">
    <source>
        <dbReference type="ARBA" id="ARBA00023136"/>
    </source>
</evidence>
<dbReference type="EMBL" id="KZ559120">
    <property type="protein sequence ID" value="PLB41666.1"/>
    <property type="molecule type" value="Genomic_DNA"/>
</dbReference>